<evidence type="ECO:0008006" key="4">
    <source>
        <dbReference type="Google" id="ProtNLM"/>
    </source>
</evidence>
<organism evidence="2 3">
    <name type="scientific">Mycolicibacterium iranicum</name>
    <name type="common">Mycobacterium iranicum</name>
    <dbReference type="NCBI Taxonomy" id="912594"/>
    <lineage>
        <taxon>Bacteria</taxon>
        <taxon>Bacillati</taxon>
        <taxon>Actinomycetota</taxon>
        <taxon>Actinomycetes</taxon>
        <taxon>Mycobacteriales</taxon>
        <taxon>Mycobacteriaceae</taxon>
        <taxon>Mycolicibacterium</taxon>
    </lineage>
</organism>
<evidence type="ECO:0000313" key="3">
    <source>
        <dbReference type="Proteomes" id="UP001084650"/>
    </source>
</evidence>
<gene>
    <name evidence="2" type="ORF">OY187_14865</name>
</gene>
<sequence>MSKAPARLRGTAVGLLTAALTLAAHSLGGGHLPFGATVLQLVVIAGIVGGLAASVSGDVRGLAALLALGQTAGHAVLAAHGDHPGTGAPTWVMIAAHSAATVLAASLISVGDHLCRTLSRAVRGSAPCPPAPVSAAQTVALWAADQPLRAALLLASSISHRGPPVTTSR</sequence>
<protein>
    <recommendedName>
        <fullName evidence="4">MFS transporter</fullName>
    </recommendedName>
</protein>
<feature type="transmembrane region" description="Helical" evidence="1">
    <location>
        <begin position="36"/>
        <end position="55"/>
    </location>
</feature>
<evidence type="ECO:0000256" key="1">
    <source>
        <dbReference type="SAM" id="Phobius"/>
    </source>
</evidence>
<evidence type="ECO:0000313" key="2">
    <source>
        <dbReference type="EMBL" id="MCZ0729335.1"/>
    </source>
</evidence>
<dbReference type="RefSeq" id="WP_234814097.1">
    <property type="nucleotide sequence ID" value="NZ_JAPQYE010000006.1"/>
</dbReference>
<accession>A0ABT4HGL4</accession>
<dbReference type="EMBL" id="JAPQYE010000006">
    <property type="protein sequence ID" value="MCZ0729335.1"/>
    <property type="molecule type" value="Genomic_DNA"/>
</dbReference>
<comment type="caution">
    <text evidence="2">The sequence shown here is derived from an EMBL/GenBank/DDBJ whole genome shotgun (WGS) entry which is preliminary data.</text>
</comment>
<name>A0ABT4HGL4_MYCIR</name>
<feature type="transmembrane region" description="Helical" evidence="1">
    <location>
        <begin position="62"/>
        <end position="79"/>
    </location>
</feature>
<keyword evidence="1" id="KW-0472">Membrane</keyword>
<keyword evidence="1" id="KW-1133">Transmembrane helix</keyword>
<feature type="transmembrane region" description="Helical" evidence="1">
    <location>
        <begin position="91"/>
        <end position="110"/>
    </location>
</feature>
<proteinExistence type="predicted"/>
<dbReference type="Proteomes" id="UP001084650">
    <property type="component" value="Unassembled WGS sequence"/>
</dbReference>
<keyword evidence="1" id="KW-0812">Transmembrane</keyword>
<reference evidence="2" key="1">
    <citation type="submission" date="2022-12" db="EMBL/GenBank/DDBJ databases">
        <title>Whole genome sequence of Mycolicibacterium iranicum strain SBH312.</title>
        <authorList>
            <person name="Jani J."/>
            <person name="Arifin Mustapha Z."/>
            <person name="Ahmed K."/>
            <person name="Kai Ling C."/>
        </authorList>
    </citation>
    <scope>NUCLEOTIDE SEQUENCE</scope>
    <source>
        <strain evidence="2">SBH312</strain>
    </source>
</reference>
<keyword evidence="3" id="KW-1185">Reference proteome</keyword>